<dbReference type="EMBL" id="BAAAWD010000014">
    <property type="protein sequence ID" value="GAA3018891.1"/>
    <property type="molecule type" value="Genomic_DNA"/>
</dbReference>
<dbReference type="SMART" id="SM00867">
    <property type="entry name" value="YceI"/>
    <property type="match status" value="1"/>
</dbReference>
<accession>A0ABP6KTT2</accession>
<name>A0ABP6KTT2_9ACTN</name>
<keyword evidence="4" id="KW-1185">Reference proteome</keyword>
<dbReference type="RefSeq" id="WP_344899191.1">
    <property type="nucleotide sequence ID" value="NZ_BAAAWD010000014.1"/>
</dbReference>
<reference evidence="4" key="1">
    <citation type="journal article" date="2019" name="Int. J. Syst. Evol. Microbiol.">
        <title>The Global Catalogue of Microorganisms (GCM) 10K type strain sequencing project: providing services to taxonomists for standard genome sequencing and annotation.</title>
        <authorList>
            <consortium name="The Broad Institute Genomics Platform"/>
            <consortium name="The Broad Institute Genome Sequencing Center for Infectious Disease"/>
            <person name="Wu L."/>
            <person name="Ma J."/>
        </authorList>
    </citation>
    <scope>NUCLEOTIDE SEQUENCE [LARGE SCALE GENOMIC DNA]</scope>
    <source>
        <strain evidence="4">JCM 3106</strain>
    </source>
</reference>
<dbReference type="Pfam" id="PF04264">
    <property type="entry name" value="YceI"/>
    <property type="match status" value="1"/>
</dbReference>
<evidence type="ECO:0000313" key="3">
    <source>
        <dbReference type="EMBL" id="GAA3018891.1"/>
    </source>
</evidence>
<dbReference type="PANTHER" id="PTHR34406">
    <property type="entry name" value="PROTEIN YCEI"/>
    <property type="match status" value="1"/>
</dbReference>
<sequence length="178" mass="18997">MTERSDGGHAYGAAPGTYRVDPDATTVRFTTRAVFGLLPVRGSFAVDHGRIVVTESVGDSTVDVVIRAAGFESGNPQRDEHVRSSDYLDAAAYPEIVFRGREVERSAEGAGVRGTLTVRDVTLPTVLSIGHVTTGDGCLRARATTDIDRYAFGLTRAKGMTGRHLGITIEVVAFLDEA</sequence>
<dbReference type="InterPro" id="IPR036761">
    <property type="entry name" value="TTHA0802/YceI-like_sf"/>
</dbReference>
<proteinExistence type="inferred from homology"/>
<dbReference type="Proteomes" id="UP001499930">
    <property type="component" value="Unassembled WGS sequence"/>
</dbReference>
<feature type="domain" description="Lipid/polyisoprenoid-binding YceI-like" evidence="2">
    <location>
        <begin position="17"/>
        <end position="174"/>
    </location>
</feature>
<comment type="caution">
    <text evidence="3">The sequence shown here is derived from an EMBL/GenBank/DDBJ whole genome shotgun (WGS) entry which is preliminary data.</text>
</comment>
<dbReference type="PANTHER" id="PTHR34406:SF1">
    <property type="entry name" value="PROTEIN YCEI"/>
    <property type="match status" value="1"/>
</dbReference>
<evidence type="ECO:0000313" key="4">
    <source>
        <dbReference type="Proteomes" id="UP001499930"/>
    </source>
</evidence>
<dbReference type="SUPFAM" id="SSF101874">
    <property type="entry name" value="YceI-like"/>
    <property type="match status" value="1"/>
</dbReference>
<dbReference type="Gene3D" id="2.40.128.110">
    <property type="entry name" value="Lipid/polyisoprenoid-binding, YceI-like"/>
    <property type="match status" value="1"/>
</dbReference>
<evidence type="ECO:0000259" key="2">
    <source>
        <dbReference type="SMART" id="SM00867"/>
    </source>
</evidence>
<comment type="similarity">
    <text evidence="1">Belongs to the UPF0312 family.</text>
</comment>
<dbReference type="InterPro" id="IPR007372">
    <property type="entry name" value="Lipid/polyisoprenoid-bd_YceI"/>
</dbReference>
<organism evidence="3 4">
    <name type="scientific">Streptosporangium longisporum</name>
    <dbReference type="NCBI Taxonomy" id="46187"/>
    <lineage>
        <taxon>Bacteria</taxon>
        <taxon>Bacillati</taxon>
        <taxon>Actinomycetota</taxon>
        <taxon>Actinomycetes</taxon>
        <taxon>Streptosporangiales</taxon>
        <taxon>Streptosporangiaceae</taxon>
        <taxon>Streptosporangium</taxon>
    </lineage>
</organism>
<evidence type="ECO:0000256" key="1">
    <source>
        <dbReference type="ARBA" id="ARBA00008812"/>
    </source>
</evidence>
<protein>
    <submittedName>
        <fullName evidence="3">YceI family protein</fullName>
    </submittedName>
</protein>
<gene>
    <name evidence="3" type="ORF">GCM10017559_48740</name>
</gene>